<dbReference type="SUPFAM" id="SSF109604">
    <property type="entry name" value="HD-domain/PDEase-like"/>
    <property type="match status" value="1"/>
</dbReference>
<dbReference type="InterPro" id="IPR003018">
    <property type="entry name" value="GAF"/>
</dbReference>
<dbReference type="SMART" id="SM00065">
    <property type="entry name" value="GAF"/>
    <property type="match status" value="1"/>
</dbReference>
<dbReference type="AlphaFoldDB" id="A0A1B9F5E8"/>
<proteinExistence type="predicted"/>
<dbReference type="STRING" id="1156395.DBT_1287"/>
<evidence type="ECO:0000313" key="2">
    <source>
        <dbReference type="EMBL" id="OCC15167.1"/>
    </source>
</evidence>
<dbReference type="CDD" id="cd00077">
    <property type="entry name" value="HDc"/>
    <property type="match status" value="1"/>
</dbReference>
<dbReference type="OrthoDB" id="188290at2"/>
<dbReference type="RefSeq" id="WP_067617842.1">
    <property type="nucleotide sequence ID" value="NZ_MAGO01000006.1"/>
</dbReference>
<dbReference type="Gene3D" id="3.30.450.40">
    <property type="match status" value="1"/>
</dbReference>
<evidence type="ECO:0000313" key="3">
    <source>
        <dbReference type="Proteomes" id="UP000093080"/>
    </source>
</evidence>
<dbReference type="Gene3D" id="1.10.3210.10">
    <property type="entry name" value="Hypothetical protein af1432"/>
    <property type="match status" value="1"/>
</dbReference>
<dbReference type="SUPFAM" id="SSF55781">
    <property type="entry name" value="GAF domain-like"/>
    <property type="match status" value="1"/>
</dbReference>
<comment type="caution">
    <text evidence="2">The sequence shown here is derived from an EMBL/GenBank/DDBJ whole genome shotgun (WGS) entry which is preliminary data.</text>
</comment>
<dbReference type="EMBL" id="MAGO01000006">
    <property type="protein sequence ID" value="OCC15167.1"/>
    <property type="molecule type" value="Genomic_DNA"/>
</dbReference>
<name>A0A1B9F5E8_9BACT</name>
<dbReference type="InterPro" id="IPR003607">
    <property type="entry name" value="HD/PDEase_dom"/>
</dbReference>
<dbReference type="InterPro" id="IPR029016">
    <property type="entry name" value="GAF-like_dom_sf"/>
</dbReference>
<dbReference type="Pfam" id="PF13185">
    <property type="entry name" value="GAF_2"/>
    <property type="match status" value="1"/>
</dbReference>
<keyword evidence="3" id="KW-1185">Reference proteome</keyword>
<accession>A0A1B9F5E8</accession>
<gene>
    <name evidence="2" type="ORF">DBT_1287</name>
</gene>
<organism evidence="2 3">
    <name type="scientific">Dissulfuribacter thermophilus</name>
    <dbReference type="NCBI Taxonomy" id="1156395"/>
    <lineage>
        <taxon>Bacteria</taxon>
        <taxon>Pseudomonadati</taxon>
        <taxon>Thermodesulfobacteriota</taxon>
        <taxon>Dissulfuribacteria</taxon>
        <taxon>Dissulfuribacterales</taxon>
        <taxon>Dissulfuribacteraceae</taxon>
        <taxon>Dissulfuribacter</taxon>
    </lineage>
</organism>
<evidence type="ECO:0000259" key="1">
    <source>
        <dbReference type="SMART" id="SM00065"/>
    </source>
</evidence>
<dbReference type="Proteomes" id="UP000093080">
    <property type="component" value="Unassembled WGS sequence"/>
</dbReference>
<protein>
    <submittedName>
        <fullName evidence="2">GAF domain protein</fullName>
    </submittedName>
</protein>
<reference evidence="2 3" key="1">
    <citation type="submission" date="2016-06" db="EMBL/GenBank/DDBJ databases">
        <title>Respiratory ammonification of nitrate coupled to the oxidation of elemental sulfur in deep-sea autotrophic thermophilic bacteria.</title>
        <authorList>
            <person name="Slobodkina G.B."/>
            <person name="Mardanov A.V."/>
            <person name="Ravin N.V."/>
            <person name="Frolova A.A."/>
            <person name="Viryasiv M.B."/>
            <person name="Chernyh N.A."/>
            <person name="Bonch-Osmolovskaya E.A."/>
            <person name="Slobodkin A.I."/>
        </authorList>
    </citation>
    <scope>NUCLEOTIDE SEQUENCE [LARGE SCALE GENOMIC DNA]</scope>
    <source>
        <strain evidence="2 3">S69</strain>
    </source>
</reference>
<sequence length="545" mass="61774">MAIEQVSSITKSIYGRCPKRLFELYNDVKDLYEGRWPEYEACQVGYHTLHHVEEVALATSYMVAGWHKTGKEPISLELFLCGMAACLFHDAGYLKDKGDQIGKGGKYSFTHEVRSTKIALKYLNSKNWSERSKIIVPEMILLTDIKIPPRPSKKLRYIENVVASMVASADLLAQMADPNYLDHLSHLLEELQEAYEIEGINELSRRGINCFKSVDEMRKETFPFFEQTVIPRLKKLGSMYQYINYLFPVARNPYIESIIANLIVNSSKINSQWEKIGELLEDMSLIATNNIDITLDQKNSLASKTLNQNTKDNIPIVYHLFDWLEENSGKASIGDLLVKIGFISVSNLRKNLKAQILPQDLCQLLTHEDCSTLLLTAMMLGNIRQIPKIFSHILEIVNETIQCEASSILIADYQKKSLVFAIGTGPQKDALKGLSIPWDKGVAGWVYANKRPAVVNDVCHDKRFCNLIDKSTQFTTESLVAVPLYHNRQVVGVIEAVNNKGPLRRFSQRDMAFLSLLSTQLSNFIETISWLKDLLKSSGPFPEQQ</sequence>
<feature type="domain" description="GAF" evidence="1">
    <location>
        <begin position="385"/>
        <end position="535"/>
    </location>
</feature>